<reference evidence="1 2" key="1">
    <citation type="submission" date="2023-04" db="EMBL/GenBank/DDBJ databases">
        <title>Forest soil microbial communities from Buena Vista Peninsula, Colon Province, Panama.</title>
        <authorList>
            <person name="Bouskill N."/>
        </authorList>
    </citation>
    <scope>NUCLEOTIDE SEQUENCE [LARGE SCALE GENOMIC DNA]</scope>
    <source>
        <strain evidence="1 2">GGS1</strain>
    </source>
</reference>
<accession>A0ABT6LDW3</accession>
<comment type="caution">
    <text evidence="1">The sequence shown here is derived from an EMBL/GenBank/DDBJ whole genome shotgun (WGS) entry which is preliminary data.</text>
</comment>
<dbReference type="InterPro" id="IPR027417">
    <property type="entry name" value="P-loop_NTPase"/>
</dbReference>
<gene>
    <name evidence="1" type="ORF">M2283_001790</name>
</gene>
<sequence length="173" mass="18759">MLIIIGGLPGTGKTTLSRLLAARLGAVHLRVDTIEQALVRSGLAQHPVGPAGYAVGYALAEEHLRQGLTVIAESVNPLAVTRDSWRDVGVRAGVAAIEVELTCSDPAEHRHRVTSRSIDIPDLPLPDWQQVLNGEYEAWDREHVTVDTAGDGPQDSMNSLLQHLDRLRLTLGR</sequence>
<evidence type="ECO:0000313" key="2">
    <source>
        <dbReference type="Proteomes" id="UP001160499"/>
    </source>
</evidence>
<name>A0ABT6LDW3_9ACTN</name>
<dbReference type="Proteomes" id="UP001160499">
    <property type="component" value="Unassembled WGS sequence"/>
</dbReference>
<dbReference type="Pfam" id="PF13671">
    <property type="entry name" value="AAA_33"/>
    <property type="match status" value="1"/>
</dbReference>
<dbReference type="SUPFAM" id="SSF52540">
    <property type="entry name" value="P-loop containing nucleoside triphosphate hydrolases"/>
    <property type="match status" value="1"/>
</dbReference>
<evidence type="ECO:0000313" key="1">
    <source>
        <dbReference type="EMBL" id="MDH6214507.1"/>
    </source>
</evidence>
<keyword evidence="1" id="KW-0418">Kinase</keyword>
<dbReference type="EMBL" id="JARXVH010000002">
    <property type="protein sequence ID" value="MDH6214507.1"/>
    <property type="molecule type" value="Genomic_DNA"/>
</dbReference>
<dbReference type="RefSeq" id="WP_280875537.1">
    <property type="nucleotide sequence ID" value="NZ_JARXVH010000002.1"/>
</dbReference>
<dbReference type="PANTHER" id="PTHR37807">
    <property type="entry name" value="OS07G0160300 PROTEIN"/>
    <property type="match status" value="1"/>
</dbReference>
<protein>
    <submittedName>
        <fullName evidence="1">Kinase</fullName>
    </submittedName>
</protein>
<keyword evidence="1" id="KW-0808">Transferase</keyword>
<keyword evidence="2" id="KW-1185">Reference proteome</keyword>
<dbReference type="PANTHER" id="PTHR37807:SF3">
    <property type="entry name" value="OS07G0160300 PROTEIN"/>
    <property type="match status" value="1"/>
</dbReference>
<dbReference type="GO" id="GO:0016301">
    <property type="term" value="F:kinase activity"/>
    <property type="evidence" value="ECO:0007669"/>
    <property type="project" value="UniProtKB-KW"/>
</dbReference>
<dbReference type="Gene3D" id="3.40.50.300">
    <property type="entry name" value="P-loop containing nucleotide triphosphate hydrolases"/>
    <property type="match status" value="1"/>
</dbReference>
<organism evidence="1 2">
    <name type="scientific">Streptomyces pseudovenezuelae</name>
    <dbReference type="NCBI Taxonomy" id="67350"/>
    <lineage>
        <taxon>Bacteria</taxon>
        <taxon>Bacillati</taxon>
        <taxon>Actinomycetota</taxon>
        <taxon>Actinomycetes</taxon>
        <taxon>Kitasatosporales</taxon>
        <taxon>Streptomycetaceae</taxon>
        <taxon>Streptomyces</taxon>
        <taxon>Streptomyces aurantiacus group</taxon>
    </lineage>
</organism>
<proteinExistence type="predicted"/>